<dbReference type="Gene3D" id="3.40.50.300">
    <property type="entry name" value="P-loop containing nucleotide triphosphate hydrolases"/>
    <property type="match status" value="2"/>
</dbReference>
<dbReference type="InterPro" id="IPR027417">
    <property type="entry name" value="P-loop_NTPase"/>
</dbReference>
<dbReference type="PANTHER" id="PTHR30121:SF6">
    <property type="entry name" value="SLR6007 PROTEIN"/>
    <property type="match status" value="1"/>
</dbReference>
<reference evidence="2 3" key="1">
    <citation type="journal article" date="2019" name="Int. J. Syst. Evol. Microbiol.">
        <title>Capsulimonas corticalis gen. nov., sp. nov., an aerobic capsulated bacterium, of a novel bacterial order, Capsulimonadales ord. nov., of the class Armatimonadia of the phylum Armatimonadetes.</title>
        <authorList>
            <person name="Li J."/>
            <person name="Kudo C."/>
            <person name="Tonouchi A."/>
        </authorList>
    </citation>
    <scope>NUCLEOTIDE SEQUENCE [LARGE SCALE GENOMIC DNA]</scope>
    <source>
        <strain evidence="2 3">AX-7</strain>
    </source>
</reference>
<gene>
    <name evidence="2" type="ORF">CCAX7_62200</name>
</gene>
<dbReference type="InterPro" id="IPR051162">
    <property type="entry name" value="T4SS_component"/>
</dbReference>
<dbReference type="KEGG" id="ccot:CCAX7_62200"/>
<keyword evidence="3" id="KW-1185">Reference proteome</keyword>
<sequence>MVSRLIESFLIQTFNSVRKRPPAPLPAAAVQPPPLAVGEAALGHEIPGSERIFSDAPAADAEDDKAPWLAPDVTAAPSAGDARRVITIADETRRRHLYAIGSTGCGKTNLLLRLIEADIAARRSFCVVDLRGDLVDRVLLRLAHSETAASLGKRLLLLDLRDADTIVPFNPLMGDGDPYNRAFHMLEVLKQQLESWGVQLDETLRNSLLALAEAGGSLLDVEPLLTCAPFRQEVLGRVTDSRVRAFFDRYGRMSDDRQSSWYLPVFNKITPLLAIPQIRLMLGRPETIPLRRILDHEPGAIVLVSLAVDRLHGIANLVGGLFISAFQNSIMARVDQPEDQRVPVHLYVDEFETMATQRFEAIIAEGRRFGLGLTLSHQNLTQLPTGLRQMVLNNVHTRLFFQTGASDAGELSKEVAVGGGKLRSSVTAALLAQKVGEAVLARKGQAPCQILVIPCPDPVVSIAAQSAVADCAKSAYGAARAQVERQVAAQEERILAMSQDDDGADQQKRGRRPGGANPAPAKGRKAASPAPTYVIRHVQDAGEFSPKEKKP</sequence>
<proteinExistence type="predicted"/>
<feature type="region of interest" description="Disordered" evidence="1">
    <location>
        <begin position="496"/>
        <end position="551"/>
    </location>
</feature>
<dbReference type="OrthoDB" id="9806951at2"/>
<dbReference type="SUPFAM" id="SSF52540">
    <property type="entry name" value="P-loop containing nucleoside triphosphate hydrolases"/>
    <property type="match status" value="1"/>
</dbReference>
<evidence type="ECO:0000313" key="3">
    <source>
        <dbReference type="Proteomes" id="UP000287394"/>
    </source>
</evidence>
<dbReference type="Proteomes" id="UP000287394">
    <property type="component" value="Chromosome"/>
</dbReference>
<dbReference type="AlphaFoldDB" id="A0A402CWK5"/>
<dbReference type="EMBL" id="AP025739">
    <property type="protein sequence ID" value="BDI34169.1"/>
    <property type="molecule type" value="Genomic_DNA"/>
</dbReference>
<dbReference type="CDD" id="cd01127">
    <property type="entry name" value="TrwB_TraG_TraD_VirD4"/>
    <property type="match status" value="1"/>
</dbReference>
<dbReference type="PANTHER" id="PTHR30121">
    <property type="entry name" value="UNCHARACTERIZED PROTEIN YJGR-RELATED"/>
    <property type="match status" value="1"/>
</dbReference>
<evidence type="ECO:0000313" key="2">
    <source>
        <dbReference type="EMBL" id="BDI34169.1"/>
    </source>
</evidence>
<protein>
    <submittedName>
        <fullName evidence="2">Uncharacterized protein</fullName>
    </submittedName>
</protein>
<organism evidence="2 3">
    <name type="scientific">Capsulimonas corticalis</name>
    <dbReference type="NCBI Taxonomy" id="2219043"/>
    <lineage>
        <taxon>Bacteria</taxon>
        <taxon>Bacillati</taxon>
        <taxon>Armatimonadota</taxon>
        <taxon>Armatimonadia</taxon>
        <taxon>Capsulimonadales</taxon>
        <taxon>Capsulimonadaceae</taxon>
        <taxon>Capsulimonas</taxon>
    </lineage>
</organism>
<accession>A0A402CWK5</accession>
<name>A0A402CWK5_9BACT</name>
<evidence type="ECO:0000256" key="1">
    <source>
        <dbReference type="SAM" id="MobiDB-lite"/>
    </source>
</evidence>
<feature type="compositionally biased region" description="Basic and acidic residues" evidence="1">
    <location>
        <begin position="537"/>
        <end position="551"/>
    </location>
</feature>
<dbReference type="RefSeq" id="WP_119321711.1">
    <property type="nucleotide sequence ID" value="NZ_AP025739.1"/>
</dbReference>